<sequence>MKITADENVNEAVKQLVGAIRNTDAYLEYQRQLARVKEQPELKRQIDDFRTRNFELQTSKDTNFDKIDQFTRENEAFRENPLVSDFLAAELAFCRMMQEIGLYVTDQMKFE</sequence>
<name>A0A6L5YI62_9FIRM</name>
<keyword evidence="2" id="KW-1185">Reference proteome</keyword>
<dbReference type="Gene3D" id="1.20.1500.10">
    <property type="entry name" value="YheA/YmcA-like"/>
    <property type="match status" value="1"/>
</dbReference>
<proteinExistence type="predicted"/>
<comment type="caution">
    <text evidence="1">The sequence shown here is derived from an EMBL/GenBank/DDBJ whole genome shotgun (WGS) entry which is preliminary data.</text>
</comment>
<dbReference type="SUPFAM" id="SSF158622">
    <property type="entry name" value="YheA/YmcA-like"/>
    <property type="match status" value="1"/>
</dbReference>
<dbReference type="EMBL" id="VUMU01000003">
    <property type="protein sequence ID" value="MST57367.1"/>
    <property type="molecule type" value="Genomic_DNA"/>
</dbReference>
<dbReference type="AlphaFoldDB" id="A0A6L5YI62"/>
<gene>
    <name evidence="1" type="ORF">FYJ59_03775</name>
</gene>
<evidence type="ECO:0000313" key="1">
    <source>
        <dbReference type="EMBL" id="MST57367.1"/>
    </source>
</evidence>
<reference evidence="1 2" key="1">
    <citation type="submission" date="2019-08" db="EMBL/GenBank/DDBJ databases">
        <title>In-depth cultivation of the pig gut microbiome towards novel bacterial diversity and tailored functional studies.</title>
        <authorList>
            <person name="Wylensek D."/>
            <person name="Hitch T.C.A."/>
            <person name="Clavel T."/>
        </authorList>
    </citation>
    <scope>NUCLEOTIDE SEQUENCE [LARGE SCALE GENOMIC DNA]</scope>
    <source>
        <strain evidence="1 2">WCA3-601-WT-6H</strain>
    </source>
</reference>
<organism evidence="1 2">
    <name type="scientific">Waltera intestinalis</name>
    <dbReference type="NCBI Taxonomy" id="2606635"/>
    <lineage>
        <taxon>Bacteria</taxon>
        <taxon>Bacillati</taxon>
        <taxon>Bacillota</taxon>
        <taxon>Clostridia</taxon>
        <taxon>Lachnospirales</taxon>
        <taxon>Lachnospiraceae</taxon>
        <taxon>Waltera</taxon>
    </lineage>
</organism>
<dbReference type="InterPro" id="IPR023378">
    <property type="entry name" value="YheA/YmcA-like_dom_sf"/>
</dbReference>
<accession>A0A6L5YI62</accession>
<dbReference type="InterPro" id="IPR010368">
    <property type="entry name" value="Com_YlbF"/>
</dbReference>
<protein>
    <submittedName>
        <fullName evidence="1">YlbF family regulator</fullName>
    </submittedName>
</protein>
<dbReference type="Pfam" id="PF06133">
    <property type="entry name" value="Com_YlbF"/>
    <property type="match status" value="1"/>
</dbReference>
<dbReference type="RefSeq" id="WP_154495337.1">
    <property type="nucleotide sequence ID" value="NZ_VUMU01000003.1"/>
</dbReference>
<evidence type="ECO:0000313" key="2">
    <source>
        <dbReference type="Proteomes" id="UP000476055"/>
    </source>
</evidence>
<dbReference type="Proteomes" id="UP000476055">
    <property type="component" value="Unassembled WGS sequence"/>
</dbReference>